<keyword evidence="3" id="KW-0460">Magnesium</keyword>
<keyword evidence="5" id="KW-1185">Reference proteome</keyword>
<evidence type="ECO:0000256" key="1">
    <source>
        <dbReference type="ARBA" id="ARBA00001946"/>
    </source>
</evidence>
<comment type="caution">
    <text evidence="4">The sequence shown here is derived from an EMBL/GenBank/DDBJ whole genome shotgun (WGS) entry which is preliminary data.</text>
</comment>
<sequence>MTREEYRRNRLISSFISMNLPISINDDMLLQFQYQVEKSIPSFVEPYPWIGKLWCKISKSCCQVGIISNGDSHLQRSKLEKLRLNLSTAAVYISSEISLSKPSPDIFTYAANQTNAKYYYYCGDSLEFDIFPAVQAGWTGIWWNPERRKFTGSDSRIQICQTPEKLMNTFMKYIE</sequence>
<dbReference type="InterPro" id="IPR023198">
    <property type="entry name" value="PGP-like_dom2"/>
</dbReference>
<evidence type="ECO:0000256" key="3">
    <source>
        <dbReference type="ARBA" id="ARBA00022842"/>
    </source>
</evidence>
<gene>
    <name evidence="4" type="ORF">J2X07_001710</name>
</gene>
<dbReference type="Gene3D" id="3.40.50.1000">
    <property type="entry name" value="HAD superfamily/HAD-like"/>
    <property type="match status" value="1"/>
</dbReference>
<dbReference type="InterPro" id="IPR041492">
    <property type="entry name" value="HAD_2"/>
</dbReference>
<organism evidence="4 5">
    <name type="scientific">Fictibacillus barbaricus</name>
    <dbReference type="NCBI Taxonomy" id="182136"/>
    <lineage>
        <taxon>Bacteria</taxon>
        <taxon>Bacillati</taxon>
        <taxon>Bacillota</taxon>
        <taxon>Bacilli</taxon>
        <taxon>Bacillales</taxon>
        <taxon>Fictibacillaceae</taxon>
        <taxon>Fictibacillus</taxon>
    </lineage>
</organism>
<dbReference type="GO" id="GO:0016787">
    <property type="term" value="F:hydrolase activity"/>
    <property type="evidence" value="ECO:0007669"/>
    <property type="project" value="UniProtKB-KW"/>
</dbReference>
<dbReference type="Proteomes" id="UP001258181">
    <property type="component" value="Unassembled WGS sequence"/>
</dbReference>
<dbReference type="InterPro" id="IPR051400">
    <property type="entry name" value="HAD-like_hydrolase"/>
</dbReference>
<dbReference type="PANTHER" id="PTHR46470">
    <property type="entry name" value="N-ACYLNEURAMINATE-9-PHOSPHATASE"/>
    <property type="match status" value="1"/>
</dbReference>
<dbReference type="Gene3D" id="1.10.150.240">
    <property type="entry name" value="Putative phosphatase, domain 2"/>
    <property type="match status" value="1"/>
</dbReference>
<dbReference type="Pfam" id="PF13419">
    <property type="entry name" value="HAD_2"/>
    <property type="match status" value="1"/>
</dbReference>
<evidence type="ECO:0000256" key="2">
    <source>
        <dbReference type="ARBA" id="ARBA00022801"/>
    </source>
</evidence>
<proteinExistence type="predicted"/>
<name>A0ABU1TZX4_9BACL</name>
<dbReference type="NCBIfam" id="TIGR01549">
    <property type="entry name" value="HAD-SF-IA-v1"/>
    <property type="match status" value="1"/>
</dbReference>
<evidence type="ECO:0000313" key="4">
    <source>
        <dbReference type="EMBL" id="MDR7072733.1"/>
    </source>
</evidence>
<dbReference type="SUPFAM" id="SSF56784">
    <property type="entry name" value="HAD-like"/>
    <property type="match status" value="1"/>
</dbReference>
<dbReference type="EMBL" id="JAVDWA010000002">
    <property type="protein sequence ID" value="MDR7072733.1"/>
    <property type="molecule type" value="Genomic_DNA"/>
</dbReference>
<protein>
    <submittedName>
        <fullName evidence="4">Hydrolase of the HAD superfamily</fullName>
    </submittedName>
</protein>
<keyword evidence="2 4" id="KW-0378">Hydrolase</keyword>
<dbReference type="InterPro" id="IPR036412">
    <property type="entry name" value="HAD-like_sf"/>
</dbReference>
<dbReference type="InterPro" id="IPR006439">
    <property type="entry name" value="HAD-SF_hydro_IA"/>
</dbReference>
<comment type="cofactor">
    <cofactor evidence="1">
        <name>Mg(2+)</name>
        <dbReference type="ChEBI" id="CHEBI:18420"/>
    </cofactor>
</comment>
<reference evidence="4 5" key="1">
    <citation type="submission" date="2023-07" db="EMBL/GenBank/DDBJ databases">
        <title>Sorghum-associated microbial communities from plants grown in Nebraska, USA.</title>
        <authorList>
            <person name="Schachtman D."/>
        </authorList>
    </citation>
    <scope>NUCLEOTIDE SEQUENCE [LARGE SCALE GENOMIC DNA]</scope>
    <source>
        <strain evidence="4 5">BE211</strain>
    </source>
</reference>
<evidence type="ECO:0000313" key="5">
    <source>
        <dbReference type="Proteomes" id="UP001258181"/>
    </source>
</evidence>
<accession>A0ABU1TZX4</accession>
<dbReference type="InterPro" id="IPR023214">
    <property type="entry name" value="HAD_sf"/>
</dbReference>